<protein>
    <recommendedName>
        <fullName evidence="4">Glycine-rich protein</fullName>
    </recommendedName>
</protein>
<evidence type="ECO:0008006" key="4">
    <source>
        <dbReference type="Google" id="ProtNLM"/>
    </source>
</evidence>
<keyword evidence="1" id="KW-0732">Signal</keyword>
<proteinExistence type="predicted"/>
<evidence type="ECO:0000313" key="2">
    <source>
        <dbReference type="EMBL" id="KAL3880876.1"/>
    </source>
</evidence>
<feature type="signal peptide" evidence="1">
    <location>
        <begin position="1"/>
        <end position="21"/>
    </location>
</feature>
<sequence length="126" mass="12865">MMKISAFKALAILWVLGFVYAAGYSMGGGGYGGGLGGFNGWYGGGYGGNYIGKKGYGTGTSSVLLLPVASGKGIGGIGGGFGGGGGEFGGILNLIFPRKLWIHVPSFLAIHYSHSSNYMTIHLTFV</sequence>
<keyword evidence="3" id="KW-1185">Reference proteome</keyword>
<evidence type="ECO:0000256" key="1">
    <source>
        <dbReference type="SAM" id="SignalP"/>
    </source>
</evidence>
<accession>A0ABD3X598</accession>
<reference evidence="2 3" key="1">
    <citation type="submission" date="2024-11" db="EMBL/GenBank/DDBJ databases">
        <title>Chromosome-level genome assembly of the freshwater bivalve Anodonta woodiana.</title>
        <authorList>
            <person name="Chen X."/>
        </authorList>
    </citation>
    <scope>NUCLEOTIDE SEQUENCE [LARGE SCALE GENOMIC DNA]</scope>
    <source>
        <strain evidence="2">MN2024</strain>
        <tissue evidence="2">Gills</tissue>
    </source>
</reference>
<evidence type="ECO:0000313" key="3">
    <source>
        <dbReference type="Proteomes" id="UP001634394"/>
    </source>
</evidence>
<gene>
    <name evidence="2" type="ORF">ACJMK2_033082</name>
</gene>
<organism evidence="2 3">
    <name type="scientific">Sinanodonta woodiana</name>
    <name type="common">Chinese pond mussel</name>
    <name type="synonym">Anodonta woodiana</name>
    <dbReference type="NCBI Taxonomy" id="1069815"/>
    <lineage>
        <taxon>Eukaryota</taxon>
        <taxon>Metazoa</taxon>
        <taxon>Spiralia</taxon>
        <taxon>Lophotrochozoa</taxon>
        <taxon>Mollusca</taxon>
        <taxon>Bivalvia</taxon>
        <taxon>Autobranchia</taxon>
        <taxon>Heteroconchia</taxon>
        <taxon>Palaeoheterodonta</taxon>
        <taxon>Unionida</taxon>
        <taxon>Unionoidea</taxon>
        <taxon>Unionidae</taxon>
        <taxon>Unioninae</taxon>
        <taxon>Sinanodonta</taxon>
    </lineage>
</organism>
<name>A0ABD3X598_SINWO</name>
<comment type="caution">
    <text evidence="2">The sequence shown here is derived from an EMBL/GenBank/DDBJ whole genome shotgun (WGS) entry which is preliminary data.</text>
</comment>
<dbReference type="EMBL" id="JBJQND010000004">
    <property type="protein sequence ID" value="KAL3880876.1"/>
    <property type="molecule type" value="Genomic_DNA"/>
</dbReference>
<feature type="chain" id="PRO_5044825110" description="Glycine-rich protein" evidence="1">
    <location>
        <begin position="22"/>
        <end position="126"/>
    </location>
</feature>
<dbReference type="Proteomes" id="UP001634394">
    <property type="component" value="Unassembled WGS sequence"/>
</dbReference>
<dbReference type="AlphaFoldDB" id="A0ABD3X598"/>